<dbReference type="NCBIfam" id="TIGR00229">
    <property type="entry name" value="sensory_box"/>
    <property type="match status" value="1"/>
</dbReference>
<dbReference type="AlphaFoldDB" id="A0A844HB48"/>
<dbReference type="CDD" id="cd00130">
    <property type="entry name" value="PAS"/>
    <property type="match status" value="1"/>
</dbReference>
<dbReference type="OrthoDB" id="9765776at2"/>
<accession>A0A844HB48</accession>
<feature type="region of interest" description="Disordered" evidence="1">
    <location>
        <begin position="146"/>
        <end position="165"/>
    </location>
</feature>
<sequence length="165" mass="17919">MSDFLFAADDGLERAMASLQTHRAVLALDGVGRIVAINQCYLRLTGFRRDELIGRPVWVLLDLGERCAGRLSALLDLPENGEAHLPELAHVTKAGRRFRVDARVFAVPDGDGQSGLSMVFARAEDSGGLIELRQFREQPPVVASPAAVPQTGLRLAPAAGQRREH</sequence>
<dbReference type="InterPro" id="IPR000014">
    <property type="entry name" value="PAS"/>
</dbReference>
<dbReference type="Gene3D" id="3.30.450.20">
    <property type="entry name" value="PAS domain"/>
    <property type="match status" value="1"/>
</dbReference>
<dbReference type="RefSeq" id="WP_155065778.1">
    <property type="nucleotide sequence ID" value="NZ_WMIF01000032.1"/>
</dbReference>
<keyword evidence="4" id="KW-1185">Reference proteome</keyword>
<dbReference type="Proteomes" id="UP000442533">
    <property type="component" value="Unassembled WGS sequence"/>
</dbReference>
<name>A0A844HB48_9RHOB</name>
<dbReference type="SUPFAM" id="SSF55785">
    <property type="entry name" value="PYP-like sensor domain (PAS domain)"/>
    <property type="match status" value="1"/>
</dbReference>
<evidence type="ECO:0000256" key="1">
    <source>
        <dbReference type="SAM" id="MobiDB-lite"/>
    </source>
</evidence>
<feature type="domain" description="PAS" evidence="2">
    <location>
        <begin position="8"/>
        <end position="63"/>
    </location>
</feature>
<comment type="caution">
    <text evidence="3">The sequence shown here is derived from an EMBL/GenBank/DDBJ whole genome shotgun (WGS) entry which is preliminary data.</text>
</comment>
<organism evidence="3 4">
    <name type="scientific">Paracoccus limosus</name>
    <dbReference type="NCBI Taxonomy" id="913252"/>
    <lineage>
        <taxon>Bacteria</taxon>
        <taxon>Pseudomonadati</taxon>
        <taxon>Pseudomonadota</taxon>
        <taxon>Alphaproteobacteria</taxon>
        <taxon>Rhodobacterales</taxon>
        <taxon>Paracoccaceae</taxon>
        <taxon>Paracoccus</taxon>
    </lineage>
</organism>
<dbReference type="PROSITE" id="PS50112">
    <property type="entry name" value="PAS"/>
    <property type="match status" value="1"/>
</dbReference>
<dbReference type="Pfam" id="PF13426">
    <property type="entry name" value="PAS_9"/>
    <property type="match status" value="1"/>
</dbReference>
<reference evidence="3 4" key="1">
    <citation type="submission" date="2019-11" db="EMBL/GenBank/DDBJ databases">
        <authorList>
            <person name="Dong K."/>
        </authorList>
    </citation>
    <scope>NUCLEOTIDE SEQUENCE [LARGE SCALE GENOMIC DNA]</scope>
    <source>
        <strain evidence="3 4">JCM 17370</strain>
    </source>
</reference>
<evidence type="ECO:0000313" key="4">
    <source>
        <dbReference type="Proteomes" id="UP000442533"/>
    </source>
</evidence>
<evidence type="ECO:0000313" key="3">
    <source>
        <dbReference type="EMBL" id="MTH36258.1"/>
    </source>
</evidence>
<dbReference type="InterPro" id="IPR035965">
    <property type="entry name" value="PAS-like_dom_sf"/>
</dbReference>
<evidence type="ECO:0000259" key="2">
    <source>
        <dbReference type="PROSITE" id="PS50112"/>
    </source>
</evidence>
<protein>
    <submittedName>
        <fullName evidence="3">PAS domain-containing protein</fullName>
    </submittedName>
</protein>
<gene>
    <name evidence="3" type="ORF">GL279_16800</name>
</gene>
<dbReference type="EMBL" id="WMIF01000032">
    <property type="protein sequence ID" value="MTH36258.1"/>
    <property type="molecule type" value="Genomic_DNA"/>
</dbReference>
<proteinExistence type="predicted"/>